<feature type="domain" description="RecF/RecN/SMC N-terminal" evidence="6">
    <location>
        <begin position="1"/>
        <end position="54"/>
    </location>
</feature>
<dbReference type="OrthoDB" id="5575062at2759"/>
<accession>A0A5J4U197</accession>
<feature type="compositionally biased region" description="Low complexity" evidence="5">
    <location>
        <begin position="91"/>
        <end position="113"/>
    </location>
</feature>
<organism evidence="7 8">
    <name type="scientific">Streblomastix strix</name>
    <dbReference type="NCBI Taxonomy" id="222440"/>
    <lineage>
        <taxon>Eukaryota</taxon>
        <taxon>Metamonada</taxon>
        <taxon>Preaxostyla</taxon>
        <taxon>Oxymonadida</taxon>
        <taxon>Streblomastigidae</taxon>
        <taxon>Streblomastix</taxon>
    </lineage>
</organism>
<evidence type="ECO:0000313" key="8">
    <source>
        <dbReference type="Proteomes" id="UP000324800"/>
    </source>
</evidence>
<sequence>MDEIDAALDFRNVSIIGQYIKAQTTDAQFIIISLRYNMFELSERLVGVYKVNNMSHSLSINPNRYTQALSLAQSGEMVDSDTTNLQMNQLPSTPSTTSSQSSQQQQTPGTISSIVSNIEQTSGKSGEKNIDNDNFLFNGNPKVEKKITRRNKNKHGKVDSEDDYEDDE</sequence>
<evidence type="ECO:0000256" key="4">
    <source>
        <dbReference type="ARBA" id="ARBA00023242"/>
    </source>
</evidence>
<dbReference type="AlphaFoldDB" id="A0A5J4U197"/>
<gene>
    <name evidence="7" type="ORF">EZS28_040702</name>
</gene>
<dbReference type="GO" id="GO:0000796">
    <property type="term" value="C:condensin complex"/>
    <property type="evidence" value="ECO:0007669"/>
    <property type="project" value="TreeGrafter"/>
</dbReference>
<comment type="subcellular location">
    <subcellularLocation>
        <location evidence="1">Nucleus</location>
    </subcellularLocation>
</comment>
<comment type="caution">
    <text evidence="7">The sequence shown here is derived from an EMBL/GenBank/DDBJ whole genome shotgun (WGS) entry which is preliminary data.</text>
</comment>
<feature type="compositionally biased region" description="Polar residues" evidence="5">
    <location>
        <begin position="80"/>
        <end position="90"/>
    </location>
</feature>
<feature type="region of interest" description="Disordered" evidence="5">
    <location>
        <begin position="79"/>
        <end position="168"/>
    </location>
</feature>
<dbReference type="SUPFAM" id="SSF52540">
    <property type="entry name" value="P-loop containing nucleoside triphosphate hydrolases"/>
    <property type="match status" value="1"/>
</dbReference>
<dbReference type="GO" id="GO:0005634">
    <property type="term" value="C:nucleus"/>
    <property type="evidence" value="ECO:0007669"/>
    <property type="project" value="UniProtKB-SubCell"/>
</dbReference>
<reference evidence="7 8" key="1">
    <citation type="submission" date="2019-03" db="EMBL/GenBank/DDBJ databases">
        <title>Single cell metagenomics reveals metabolic interactions within the superorganism composed of flagellate Streblomastix strix and complex community of Bacteroidetes bacteria on its surface.</title>
        <authorList>
            <person name="Treitli S.C."/>
            <person name="Kolisko M."/>
            <person name="Husnik F."/>
            <person name="Keeling P."/>
            <person name="Hampl V."/>
        </authorList>
    </citation>
    <scope>NUCLEOTIDE SEQUENCE [LARGE SCALE GENOMIC DNA]</scope>
    <source>
        <strain evidence="7">ST1C</strain>
    </source>
</reference>
<dbReference type="GO" id="GO:0005524">
    <property type="term" value="F:ATP binding"/>
    <property type="evidence" value="ECO:0007669"/>
    <property type="project" value="UniProtKB-KW"/>
</dbReference>
<keyword evidence="2" id="KW-0547">Nucleotide-binding</keyword>
<evidence type="ECO:0000256" key="3">
    <source>
        <dbReference type="ARBA" id="ARBA00022840"/>
    </source>
</evidence>
<dbReference type="Gene3D" id="3.40.50.300">
    <property type="entry name" value="P-loop containing nucleotide triphosphate hydrolases"/>
    <property type="match status" value="1"/>
</dbReference>
<dbReference type="EMBL" id="SNRW01022499">
    <property type="protein sequence ID" value="KAA6363772.1"/>
    <property type="molecule type" value="Genomic_DNA"/>
</dbReference>
<evidence type="ECO:0000259" key="6">
    <source>
        <dbReference type="Pfam" id="PF02463"/>
    </source>
</evidence>
<dbReference type="Proteomes" id="UP000324800">
    <property type="component" value="Unassembled WGS sequence"/>
</dbReference>
<evidence type="ECO:0000313" key="7">
    <source>
        <dbReference type="EMBL" id="KAA6363772.1"/>
    </source>
</evidence>
<dbReference type="InterPro" id="IPR027417">
    <property type="entry name" value="P-loop_NTPase"/>
</dbReference>
<protein>
    <submittedName>
        <fullName evidence="7">Putative Structural maintenance of chromosomes protein 4</fullName>
    </submittedName>
</protein>
<feature type="compositionally biased region" description="Polar residues" evidence="5">
    <location>
        <begin position="114"/>
        <end position="124"/>
    </location>
</feature>
<dbReference type="PANTHER" id="PTHR18937">
    <property type="entry name" value="STRUCTURAL MAINTENANCE OF CHROMOSOMES SMC FAMILY MEMBER"/>
    <property type="match status" value="1"/>
</dbReference>
<evidence type="ECO:0000256" key="5">
    <source>
        <dbReference type="SAM" id="MobiDB-lite"/>
    </source>
</evidence>
<name>A0A5J4U197_9EUKA</name>
<keyword evidence="4" id="KW-0539">Nucleus</keyword>
<evidence type="ECO:0000256" key="1">
    <source>
        <dbReference type="ARBA" id="ARBA00004123"/>
    </source>
</evidence>
<dbReference type="PANTHER" id="PTHR18937:SF172">
    <property type="entry name" value="STRUCTURAL MAINTENANCE OF CHROMOSOMES PROTEIN"/>
    <property type="match status" value="1"/>
</dbReference>
<dbReference type="GO" id="GO:0007076">
    <property type="term" value="P:mitotic chromosome condensation"/>
    <property type="evidence" value="ECO:0007669"/>
    <property type="project" value="TreeGrafter"/>
</dbReference>
<dbReference type="InterPro" id="IPR003395">
    <property type="entry name" value="RecF/RecN/SMC_N"/>
</dbReference>
<dbReference type="Pfam" id="PF02463">
    <property type="entry name" value="SMC_N"/>
    <property type="match status" value="1"/>
</dbReference>
<evidence type="ECO:0000256" key="2">
    <source>
        <dbReference type="ARBA" id="ARBA00022741"/>
    </source>
</evidence>
<keyword evidence="3" id="KW-0067">ATP-binding</keyword>
<proteinExistence type="predicted"/>